<accession>A0A8H3YLX1</accession>
<feature type="compositionally biased region" description="Basic and acidic residues" evidence="1">
    <location>
        <begin position="295"/>
        <end position="313"/>
    </location>
</feature>
<feature type="region of interest" description="Disordered" evidence="1">
    <location>
        <begin position="89"/>
        <end position="118"/>
    </location>
</feature>
<dbReference type="Proteomes" id="UP000490939">
    <property type="component" value="Unassembled WGS sequence"/>
</dbReference>
<protein>
    <submittedName>
        <fullName evidence="2">Uncharacterized protein</fullName>
    </submittedName>
</protein>
<sequence length="357" mass="40583">GDRKSKLGNFTIVELGQIVQALGVFVKPTGRKDNIIATIVSYHIKRLKEDFAKLGAPPKETDTNVEENKDGDPKIVFELKKPSSLIEAPTTKEDHAVAATTNKDNIKQTNRTSRRDDKRLDYDHRANRKYYSRKFGDTEFFTGDYDNLDHPARSSNRPARASTGGRKAKLGNFTIVELGQMVKAFGVIVKPTAKKEEIISAIVARYITRSKENFLRLGRPPNEPDTDVETIEDSDVEIGIKLEIFSTLTEASTSNKDHSVAVPKDNNEHTNGTSRRDDNRPDHDHHASGKHRSRKFGDTEFSTGDHDNHDYPVRKYKSRNHRSYDQVEDHRSYDRVEDHRHHHGHGQAQYPLGNTYD</sequence>
<dbReference type="AlphaFoldDB" id="A0A8H3YLX1"/>
<evidence type="ECO:0000313" key="2">
    <source>
        <dbReference type="EMBL" id="KAE9965379.1"/>
    </source>
</evidence>
<gene>
    <name evidence="2" type="ORF">EG327_000556</name>
</gene>
<name>A0A8H3YLX1_VENIN</name>
<feature type="region of interest" description="Disordered" evidence="1">
    <location>
        <begin position="146"/>
        <end position="165"/>
    </location>
</feature>
<feature type="compositionally biased region" description="Basic and acidic residues" evidence="1">
    <location>
        <begin position="322"/>
        <end position="339"/>
    </location>
</feature>
<dbReference type="EMBL" id="WNWR01001100">
    <property type="protein sequence ID" value="KAE9965379.1"/>
    <property type="molecule type" value="Genomic_DNA"/>
</dbReference>
<feature type="non-terminal residue" evidence="2">
    <location>
        <position position="357"/>
    </location>
</feature>
<evidence type="ECO:0000256" key="1">
    <source>
        <dbReference type="SAM" id="MobiDB-lite"/>
    </source>
</evidence>
<feature type="compositionally biased region" description="Basic and acidic residues" evidence="1">
    <location>
        <begin position="274"/>
        <end position="287"/>
    </location>
</feature>
<feature type="compositionally biased region" description="Polar residues" evidence="1">
    <location>
        <begin position="99"/>
        <end position="111"/>
    </location>
</feature>
<comment type="caution">
    <text evidence="2">The sequence shown here is derived from an EMBL/GenBank/DDBJ whole genome shotgun (WGS) entry which is preliminary data.</text>
</comment>
<keyword evidence="3" id="KW-1185">Reference proteome</keyword>
<evidence type="ECO:0000313" key="3">
    <source>
        <dbReference type="Proteomes" id="UP000490939"/>
    </source>
</evidence>
<organism evidence="2 3">
    <name type="scientific">Venturia inaequalis</name>
    <name type="common">Apple scab fungus</name>
    <dbReference type="NCBI Taxonomy" id="5025"/>
    <lineage>
        <taxon>Eukaryota</taxon>
        <taxon>Fungi</taxon>
        <taxon>Dikarya</taxon>
        <taxon>Ascomycota</taxon>
        <taxon>Pezizomycotina</taxon>
        <taxon>Dothideomycetes</taxon>
        <taxon>Pleosporomycetidae</taxon>
        <taxon>Venturiales</taxon>
        <taxon>Venturiaceae</taxon>
        <taxon>Venturia</taxon>
    </lineage>
</organism>
<feature type="region of interest" description="Disordered" evidence="1">
    <location>
        <begin position="251"/>
        <end position="357"/>
    </location>
</feature>
<reference evidence="2 3" key="1">
    <citation type="submission" date="2019-07" db="EMBL/GenBank/DDBJ databases">
        <title>Venturia inaequalis Genome Resource.</title>
        <authorList>
            <person name="Lichtner F.J."/>
        </authorList>
    </citation>
    <scope>NUCLEOTIDE SEQUENCE [LARGE SCALE GENOMIC DNA]</scope>
    <source>
        <strain evidence="2 3">DMI_063113</strain>
    </source>
</reference>
<proteinExistence type="predicted"/>